<gene>
    <name evidence="6" type="ORF">G5A66_10625</name>
    <name evidence="5" type="ORF">G5A75_10650</name>
</gene>
<dbReference type="GO" id="GO:0003700">
    <property type="term" value="F:DNA-binding transcription factor activity"/>
    <property type="evidence" value="ECO:0007669"/>
    <property type="project" value="TreeGrafter"/>
</dbReference>
<dbReference type="OrthoDB" id="9775106at2"/>
<feature type="domain" description="HTH lacI-type" evidence="4">
    <location>
        <begin position="6"/>
        <end position="60"/>
    </location>
</feature>
<dbReference type="EMBL" id="JAAITX010000008">
    <property type="protein sequence ID" value="NVH59081.1"/>
    <property type="molecule type" value="Genomic_DNA"/>
</dbReference>
<dbReference type="PANTHER" id="PTHR30146">
    <property type="entry name" value="LACI-RELATED TRANSCRIPTIONAL REPRESSOR"/>
    <property type="match status" value="1"/>
</dbReference>
<dbReference type="CDD" id="cd06267">
    <property type="entry name" value="PBP1_LacI_sugar_binding-like"/>
    <property type="match status" value="1"/>
</dbReference>
<dbReference type="PROSITE" id="PS50932">
    <property type="entry name" value="HTH_LACI_2"/>
    <property type="match status" value="1"/>
</dbReference>
<protein>
    <submittedName>
        <fullName evidence="6">LacI family transcriptional regulator</fullName>
    </submittedName>
</protein>
<keyword evidence="3" id="KW-0804">Transcription</keyword>
<dbReference type="InterPro" id="IPR010982">
    <property type="entry name" value="Lambda_DNA-bd_dom_sf"/>
</dbReference>
<dbReference type="AlphaFoldDB" id="A0A850HMB7"/>
<evidence type="ECO:0000313" key="8">
    <source>
        <dbReference type="Proteomes" id="UP000701680"/>
    </source>
</evidence>
<comment type="caution">
    <text evidence="6">The sequence shown here is derived from an EMBL/GenBank/DDBJ whole genome shotgun (WGS) entry which is preliminary data.</text>
</comment>
<evidence type="ECO:0000313" key="7">
    <source>
        <dbReference type="Proteomes" id="UP000528555"/>
    </source>
</evidence>
<name>A0A850HMB7_9FIRM</name>
<dbReference type="Gene3D" id="3.40.50.2300">
    <property type="match status" value="2"/>
</dbReference>
<accession>A0A850HMB7</accession>
<dbReference type="InterPro" id="IPR001761">
    <property type="entry name" value="Peripla_BP/Lac1_sug-bd_dom"/>
</dbReference>
<evidence type="ECO:0000256" key="1">
    <source>
        <dbReference type="ARBA" id="ARBA00023015"/>
    </source>
</evidence>
<dbReference type="Pfam" id="PF00356">
    <property type="entry name" value="LacI"/>
    <property type="match status" value="1"/>
</dbReference>
<dbReference type="SMART" id="SM00354">
    <property type="entry name" value="HTH_LACI"/>
    <property type="match status" value="1"/>
</dbReference>
<evidence type="ECO:0000313" key="6">
    <source>
        <dbReference type="EMBL" id="NVH59081.1"/>
    </source>
</evidence>
<dbReference type="InterPro" id="IPR028082">
    <property type="entry name" value="Peripla_BP_I"/>
</dbReference>
<evidence type="ECO:0000256" key="3">
    <source>
        <dbReference type="ARBA" id="ARBA00023163"/>
    </source>
</evidence>
<reference evidence="7 8" key="1">
    <citation type="journal article" date="2020" name="Cell Host Microbe">
        <title>Functional and Genomic Variation between Human-Derived Isolates of Lachnospiraceae Reveals Inter- and Intra-Species Diversity.</title>
        <authorList>
            <person name="Sorbara M.T."/>
            <person name="Littmann E.R."/>
            <person name="Fontana E."/>
            <person name="Moody T.U."/>
            <person name="Kohout C.E."/>
            <person name="Gjonbalaj M."/>
            <person name="Eaton V."/>
            <person name="Seok R."/>
            <person name="Leiner I.M."/>
            <person name="Pamer E.G."/>
        </authorList>
    </citation>
    <scope>NUCLEOTIDE SEQUENCE [LARGE SCALE GENOMIC DNA]</scope>
    <source>
        <strain evidence="6 7">MSK.17.11</strain>
        <strain evidence="5 8">MSK.17.38</strain>
    </source>
</reference>
<dbReference type="Pfam" id="PF00532">
    <property type="entry name" value="Peripla_BP_1"/>
    <property type="match status" value="1"/>
</dbReference>
<proteinExistence type="predicted"/>
<dbReference type="GO" id="GO:0000976">
    <property type="term" value="F:transcription cis-regulatory region binding"/>
    <property type="evidence" value="ECO:0007669"/>
    <property type="project" value="TreeGrafter"/>
</dbReference>
<dbReference type="Proteomes" id="UP000701680">
    <property type="component" value="Unassembled WGS sequence"/>
</dbReference>
<dbReference type="EMBL" id="JAAIUO010000008">
    <property type="protein sequence ID" value="NSK15308.1"/>
    <property type="molecule type" value="Genomic_DNA"/>
</dbReference>
<dbReference type="CDD" id="cd01392">
    <property type="entry name" value="HTH_LacI"/>
    <property type="match status" value="1"/>
</dbReference>
<keyword evidence="2" id="KW-0238">DNA-binding</keyword>
<dbReference type="RefSeq" id="WP_101696031.1">
    <property type="nucleotide sequence ID" value="NZ_JAAITX010000008.1"/>
</dbReference>
<dbReference type="Gene3D" id="1.10.260.40">
    <property type="entry name" value="lambda repressor-like DNA-binding domains"/>
    <property type="match status" value="1"/>
</dbReference>
<evidence type="ECO:0000256" key="2">
    <source>
        <dbReference type="ARBA" id="ARBA00023125"/>
    </source>
</evidence>
<dbReference type="SUPFAM" id="SSF47413">
    <property type="entry name" value="lambda repressor-like DNA-binding domains"/>
    <property type="match status" value="1"/>
</dbReference>
<evidence type="ECO:0000313" key="5">
    <source>
        <dbReference type="EMBL" id="NSK15308.1"/>
    </source>
</evidence>
<organism evidence="6 7">
    <name type="scientific">Dorea phocaeensis</name>
    <dbReference type="NCBI Taxonomy" id="2040291"/>
    <lineage>
        <taxon>Bacteria</taxon>
        <taxon>Bacillati</taxon>
        <taxon>Bacillota</taxon>
        <taxon>Clostridia</taxon>
        <taxon>Lachnospirales</taxon>
        <taxon>Lachnospiraceae</taxon>
        <taxon>Dorea</taxon>
    </lineage>
</organism>
<dbReference type="PANTHER" id="PTHR30146:SF109">
    <property type="entry name" value="HTH-TYPE TRANSCRIPTIONAL REGULATOR GALS"/>
    <property type="match status" value="1"/>
</dbReference>
<dbReference type="SUPFAM" id="SSF53822">
    <property type="entry name" value="Periplasmic binding protein-like I"/>
    <property type="match status" value="1"/>
</dbReference>
<reference evidence="6" key="2">
    <citation type="submission" date="2020-02" db="EMBL/GenBank/DDBJ databases">
        <authorList>
            <person name="Littmann E."/>
            <person name="Sorbara M."/>
        </authorList>
    </citation>
    <scope>NUCLEOTIDE SEQUENCE</scope>
    <source>
        <strain evidence="6">MSK.17.11</strain>
        <strain evidence="5">MSK.17.38</strain>
    </source>
</reference>
<keyword evidence="1" id="KW-0805">Transcription regulation</keyword>
<dbReference type="InterPro" id="IPR000843">
    <property type="entry name" value="HTH_LacI"/>
</dbReference>
<keyword evidence="7" id="KW-1185">Reference proteome</keyword>
<evidence type="ECO:0000259" key="4">
    <source>
        <dbReference type="PROSITE" id="PS50932"/>
    </source>
</evidence>
<sequence>MKKNKVTSTDIAKAAGVSQATVSMVLNKRHNVSFSRETVEKVERAAKELGYVPPGRKTRKGAKREKLLVVFCSNLTNPYYVMLLQGIESRAKEQGFGLFVCNTQRDLKMEERYLKMMWELRPLGIIYTCNPSHCFMGMVEELAEQIPVAVVNNQNEKMNVDAVELDNSKLGRIMARHLLELGHRKVAYIAPPLTIRQKQRSKRVEGFLKEFEKAGLKEQVIIKAADEEIDLDVAHIDSEYKIGYDLTKELLSENKNVTAIAGLNDMIAFGVLDALHEAKIKVPSEVSVMGCDNTLFARMHKVELTTIEHFVIFKGRDACDIIMKKMASQNSRYSELEPISTYHVEYEPKLIVRGTTGPANTRKKK</sequence>
<dbReference type="Proteomes" id="UP000528555">
    <property type="component" value="Unassembled WGS sequence"/>
</dbReference>